<organism evidence="2">
    <name type="scientific">Paenibacillus polymyxa</name>
    <name type="common">Bacillus polymyxa</name>
    <dbReference type="NCBI Taxonomy" id="1406"/>
    <lineage>
        <taxon>Bacteria</taxon>
        <taxon>Bacillati</taxon>
        <taxon>Bacillota</taxon>
        <taxon>Bacilli</taxon>
        <taxon>Bacillales</taxon>
        <taxon>Paenibacillaceae</taxon>
        <taxon>Paenibacillus</taxon>
    </lineage>
</organism>
<feature type="coiled-coil region" evidence="1">
    <location>
        <begin position="1"/>
        <end position="28"/>
    </location>
</feature>
<reference evidence="2" key="1">
    <citation type="submission" date="2022-11" db="EMBL/GenBank/DDBJ databases">
        <authorList>
            <person name="Vasilchenko N.G."/>
            <person name="Prazdnova E.V."/>
            <person name="Gorovtsov A.V."/>
            <person name="Chistyakov V.A."/>
            <person name="Pak M.L."/>
        </authorList>
    </citation>
    <scope>NUCLEOTIDE SEQUENCE</scope>
    <source>
        <strain evidence="2">R 4.5</strain>
    </source>
</reference>
<accession>A0AAE9PWX2</accession>
<evidence type="ECO:0000313" key="2">
    <source>
        <dbReference type="EMBL" id="UZP76289.1"/>
    </source>
</evidence>
<protein>
    <submittedName>
        <fullName evidence="2">Uncharacterized protein</fullName>
    </submittedName>
</protein>
<proteinExistence type="predicted"/>
<dbReference type="AlphaFoldDB" id="A0AAE9PWX2"/>
<dbReference type="EMBL" id="CP097770">
    <property type="protein sequence ID" value="UZP76289.1"/>
    <property type="molecule type" value="Genomic_DNA"/>
</dbReference>
<keyword evidence="1" id="KW-0175">Coiled coil</keyword>
<name>A0AAE9PWX2_PAEPO</name>
<sequence length="229" mass="24577">MDEASNSVQLLQDDVNGLEKENHKLAASAAEVAVQLGQVAVDAVDQFAGKSGTAAESAKAQAEALADLREQIQGNGTAVSEMNNLLSDLSKGQSLNAAAATDLILKYPQLAAEIYKTSDGWKFEKDAVEVLRKAKIQKAIDDLKSEKASAFNTKVSTDERLKAYSIEAEAIRNLAQLKAALNGVMAQSSLEVAKRQTELNSMTGIRSVLNAPFKNQLDVDKKKLDNKKA</sequence>
<evidence type="ECO:0000256" key="1">
    <source>
        <dbReference type="SAM" id="Coils"/>
    </source>
</evidence>
<gene>
    <name evidence="2" type="ORF">MF626_07185</name>
</gene>